<dbReference type="KEGG" id="acan:ACA1_296910"/>
<comment type="similarity">
    <text evidence="4 14">Belongs to the peptidase M16 family.</text>
</comment>
<feature type="domain" description="Peptidase M16 N-terminal" evidence="16">
    <location>
        <begin position="67"/>
        <end position="214"/>
    </location>
</feature>
<name>L8HK40_ACACF</name>
<keyword evidence="8" id="KW-0378">Hydrolase</keyword>
<evidence type="ECO:0000259" key="16">
    <source>
        <dbReference type="Pfam" id="PF00675"/>
    </source>
</evidence>
<dbReference type="PANTHER" id="PTHR11851">
    <property type="entry name" value="METALLOPROTEASE"/>
    <property type="match status" value="1"/>
</dbReference>
<dbReference type="GO" id="GO:0006627">
    <property type="term" value="P:protein processing involved in protein targeting to mitochondrion"/>
    <property type="evidence" value="ECO:0007669"/>
    <property type="project" value="TreeGrafter"/>
</dbReference>
<organism evidence="18 19">
    <name type="scientific">Acanthamoeba castellanii (strain ATCC 30010 / Neff)</name>
    <dbReference type="NCBI Taxonomy" id="1257118"/>
    <lineage>
        <taxon>Eukaryota</taxon>
        <taxon>Amoebozoa</taxon>
        <taxon>Discosea</taxon>
        <taxon>Longamoebia</taxon>
        <taxon>Centramoebida</taxon>
        <taxon>Acanthamoebidae</taxon>
        <taxon>Acanthamoeba</taxon>
    </lineage>
</organism>
<comment type="subcellular location">
    <subcellularLocation>
        <location evidence="3">Mitochondrion</location>
    </subcellularLocation>
</comment>
<accession>L8HK40</accession>
<dbReference type="GO" id="GO:0004222">
    <property type="term" value="F:metalloendopeptidase activity"/>
    <property type="evidence" value="ECO:0007669"/>
    <property type="project" value="UniProtKB-EC"/>
</dbReference>
<evidence type="ECO:0000256" key="9">
    <source>
        <dbReference type="ARBA" id="ARBA00022833"/>
    </source>
</evidence>
<dbReference type="VEuPathDB" id="AmoebaDB:ACA1_296910"/>
<dbReference type="SUPFAM" id="SSF63411">
    <property type="entry name" value="LuxS/MPP-like metallohydrolase"/>
    <property type="match status" value="2"/>
</dbReference>
<comment type="catalytic activity">
    <reaction evidence="1">
        <text>Release of N-terminal transit peptides from precursor proteins imported into the mitochondrion, typically with Arg in position P2.</text>
        <dbReference type="EC" id="3.4.24.64"/>
    </reaction>
</comment>
<feature type="region of interest" description="Disordered" evidence="15">
    <location>
        <begin position="474"/>
        <end position="517"/>
    </location>
</feature>
<dbReference type="Pfam" id="PF00675">
    <property type="entry name" value="Peptidase_M16"/>
    <property type="match status" value="1"/>
</dbReference>
<evidence type="ECO:0000313" key="18">
    <source>
        <dbReference type="EMBL" id="ELR25570.1"/>
    </source>
</evidence>
<protein>
    <recommendedName>
        <fullName evidence="5">mitochondrial processing peptidase</fullName>
        <ecNumber evidence="5">3.4.24.64</ecNumber>
    </recommendedName>
    <alternativeName>
        <fullName evidence="13">Beta-MPP</fullName>
    </alternativeName>
</protein>
<dbReference type="InterPro" id="IPR011249">
    <property type="entry name" value="Metalloenz_LuxS/M16"/>
</dbReference>
<evidence type="ECO:0000256" key="15">
    <source>
        <dbReference type="SAM" id="MobiDB-lite"/>
    </source>
</evidence>
<keyword evidence="12" id="KW-0496">Mitochondrion</keyword>
<dbReference type="InterPro" id="IPR050361">
    <property type="entry name" value="MPP/UQCRC_Complex"/>
</dbReference>
<keyword evidence="11" id="KW-0482">Metalloprotease</keyword>
<evidence type="ECO:0000256" key="3">
    <source>
        <dbReference type="ARBA" id="ARBA00004173"/>
    </source>
</evidence>
<dbReference type="Pfam" id="PF05193">
    <property type="entry name" value="Peptidase_M16_C"/>
    <property type="match status" value="1"/>
</dbReference>
<evidence type="ECO:0000256" key="4">
    <source>
        <dbReference type="ARBA" id="ARBA00007261"/>
    </source>
</evidence>
<feature type="compositionally biased region" description="Basic residues" evidence="15">
    <location>
        <begin position="508"/>
        <end position="517"/>
    </location>
</feature>
<dbReference type="FunFam" id="3.30.830.10:FF:000001">
    <property type="entry name" value="Mitochondrial-processing peptidase subunit beta, mitochondrial"/>
    <property type="match status" value="1"/>
</dbReference>
<keyword evidence="19" id="KW-1185">Reference proteome</keyword>
<dbReference type="PANTHER" id="PTHR11851:SF149">
    <property type="entry name" value="GH01077P"/>
    <property type="match status" value="1"/>
</dbReference>
<evidence type="ECO:0000256" key="1">
    <source>
        <dbReference type="ARBA" id="ARBA00001098"/>
    </source>
</evidence>
<dbReference type="GO" id="GO:0005759">
    <property type="term" value="C:mitochondrial matrix"/>
    <property type="evidence" value="ECO:0007669"/>
    <property type="project" value="UniProtKB-ARBA"/>
</dbReference>
<gene>
    <name evidence="18" type="ORF">ACA1_296910</name>
</gene>
<evidence type="ECO:0000256" key="7">
    <source>
        <dbReference type="ARBA" id="ARBA00022723"/>
    </source>
</evidence>
<dbReference type="EC" id="3.4.24.64" evidence="5"/>
<evidence type="ECO:0000256" key="6">
    <source>
        <dbReference type="ARBA" id="ARBA00022670"/>
    </source>
</evidence>
<evidence type="ECO:0000256" key="10">
    <source>
        <dbReference type="ARBA" id="ARBA00022946"/>
    </source>
</evidence>
<evidence type="ECO:0000259" key="17">
    <source>
        <dbReference type="Pfam" id="PF05193"/>
    </source>
</evidence>
<keyword evidence="9" id="KW-0862">Zinc</keyword>
<dbReference type="AlphaFoldDB" id="L8HK40"/>
<dbReference type="InterPro" id="IPR007863">
    <property type="entry name" value="Peptidase_M16_C"/>
</dbReference>
<dbReference type="EMBL" id="KB007805">
    <property type="protein sequence ID" value="ELR25570.1"/>
    <property type="molecule type" value="Genomic_DNA"/>
</dbReference>
<evidence type="ECO:0000256" key="12">
    <source>
        <dbReference type="ARBA" id="ARBA00023128"/>
    </source>
</evidence>
<dbReference type="STRING" id="1257118.L8HK40"/>
<reference evidence="18 19" key="1">
    <citation type="journal article" date="2013" name="Genome Biol.">
        <title>Genome of Acanthamoeba castellanii highlights extensive lateral gene transfer and early evolution of tyrosine kinase signaling.</title>
        <authorList>
            <person name="Clarke M."/>
            <person name="Lohan A.J."/>
            <person name="Liu B."/>
            <person name="Lagkouvardos I."/>
            <person name="Roy S."/>
            <person name="Zafar N."/>
            <person name="Bertelli C."/>
            <person name="Schilde C."/>
            <person name="Kianianmomeni A."/>
            <person name="Burglin T.R."/>
            <person name="Frech C."/>
            <person name="Turcotte B."/>
            <person name="Kopec K.O."/>
            <person name="Synnott J.M."/>
            <person name="Choo C."/>
            <person name="Paponov I."/>
            <person name="Finkler A."/>
            <person name="Soon Heng Tan C."/>
            <person name="Hutchins A.P."/>
            <person name="Weinmeier T."/>
            <person name="Rattei T."/>
            <person name="Chu J.S."/>
            <person name="Gimenez G."/>
            <person name="Irimia M."/>
            <person name="Rigden D.J."/>
            <person name="Fitzpatrick D.A."/>
            <person name="Lorenzo-Morales J."/>
            <person name="Bateman A."/>
            <person name="Chiu C.H."/>
            <person name="Tang P."/>
            <person name="Hegemann P."/>
            <person name="Fromm H."/>
            <person name="Raoult D."/>
            <person name="Greub G."/>
            <person name="Miranda-Saavedra D."/>
            <person name="Chen N."/>
            <person name="Nash P."/>
            <person name="Ginger M.L."/>
            <person name="Horn M."/>
            <person name="Schaap P."/>
            <person name="Caler L."/>
            <person name="Loftus B."/>
        </authorList>
    </citation>
    <scope>NUCLEOTIDE SEQUENCE [LARGE SCALE GENOMIC DNA]</scope>
    <source>
        <strain evidence="18 19">Neff</strain>
    </source>
</reference>
<dbReference type="OMA" id="IDVVCDM"/>
<evidence type="ECO:0000313" key="19">
    <source>
        <dbReference type="Proteomes" id="UP000011083"/>
    </source>
</evidence>
<dbReference type="InterPro" id="IPR001431">
    <property type="entry name" value="Pept_M16_Zn_BS"/>
</dbReference>
<keyword evidence="6" id="KW-0645">Protease</keyword>
<sequence>MSSIRSRAPSMLLPTKLGTSGRLGAAARRLSSGQPQAARDVEKRLRLPEYLLNVPPTQVTALPNKFRVASEHKHGETATVGVWIDAGSVWETAENNGVAHFLEHLAFKGTKNRTKEQIEVEIENMGGQLNAYTSREQTVYHAHVFKKDVPKAVEIISDIIQNSNLKEDDVERERGVILREMEEVESQTEEVIFDHLHSIAFQNTSLGYTILGPEKNIKKIKREDLVSYVGKHYTAPRMVLSAAGAVDHDELVKLAEKHFSGLSSETNVDYSNREKLFDFTGSMVQVRDTSIPLVHTTVAAKSVGWSDPDYFTFLVLQQLVGSWDRSLGGAKNLSSNLAETFATEELAHSLMSFNTCYHETGLFGAYFVGEMERTSDAIFEVLREWVRIGSGVSEVEVERAKNKLKSTYLMQLDGTQAVAEDIGRQLLTLGRRMPAAEAFMRIDAIDAKKVREVAYTYLNDVDVAVAASTLASSPTTTFSEAGPTGTGSKPAERVPEPSPPILHSPTSNHHHHHHHTTKLFAPVHPSISQHNALSVLATASFRFLPVHPKRRQLHGVYSVVAFVLPDTLQA</sequence>
<dbReference type="GO" id="GO:0046872">
    <property type="term" value="F:metal ion binding"/>
    <property type="evidence" value="ECO:0007669"/>
    <property type="project" value="UniProtKB-KW"/>
</dbReference>
<dbReference type="Proteomes" id="UP000011083">
    <property type="component" value="Unassembled WGS sequence"/>
</dbReference>
<evidence type="ECO:0000256" key="2">
    <source>
        <dbReference type="ARBA" id="ARBA00001947"/>
    </source>
</evidence>
<evidence type="ECO:0000256" key="11">
    <source>
        <dbReference type="ARBA" id="ARBA00023049"/>
    </source>
</evidence>
<evidence type="ECO:0000256" key="14">
    <source>
        <dbReference type="RuleBase" id="RU004447"/>
    </source>
</evidence>
<dbReference type="FunFam" id="3.30.830.10:FF:000002">
    <property type="entry name" value="Mitochondrial-processing peptidase subunit beta"/>
    <property type="match status" value="1"/>
</dbReference>
<evidence type="ECO:0000256" key="8">
    <source>
        <dbReference type="ARBA" id="ARBA00022801"/>
    </source>
</evidence>
<dbReference type="InterPro" id="IPR011765">
    <property type="entry name" value="Pept_M16_N"/>
</dbReference>
<dbReference type="Gene3D" id="3.30.830.10">
    <property type="entry name" value="Metalloenzyme, LuxS/M16 peptidase-like"/>
    <property type="match status" value="2"/>
</dbReference>
<evidence type="ECO:0000256" key="5">
    <source>
        <dbReference type="ARBA" id="ARBA00012299"/>
    </source>
</evidence>
<dbReference type="RefSeq" id="XP_004368325.1">
    <property type="nucleotide sequence ID" value="XM_004368268.1"/>
</dbReference>
<comment type="cofactor">
    <cofactor evidence="2">
        <name>Zn(2+)</name>
        <dbReference type="ChEBI" id="CHEBI:29105"/>
    </cofactor>
</comment>
<feature type="domain" description="Peptidase M16 C-terminal" evidence="17">
    <location>
        <begin position="219"/>
        <end position="404"/>
    </location>
</feature>
<keyword evidence="10" id="KW-0809">Transit peptide</keyword>
<proteinExistence type="inferred from homology"/>
<evidence type="ECO:0000256" key="13">
    <source>
        <dbReference type="ARBA" id="ARBA00031018"/>
    </source>
</evidence>
<keyword evidence="7" id="KW-0479">Metal-binding</keyword>
<dbReference type="OrthoDB" id="10251424at2759"/>
<dbReference type="MEROPS" id="M16.003"/>
<dbReference type="PROSITE" id="PS00143">
    <property type="entry name" value="INSULINASE"/>
    <property type="match status" value="1"/>
</dbReference>
<dbReference type="GeneID" id="14926633"/>